<feature type="transmembrane region" description="Helical" evidence="1">
    <location>
        <begin position="198"/>
        <end position="218"/>
    </location>
</feature>
<reference evidence="2 3" key="1">
    <citation type="journal article" date="2015" name="Nature">
        <title>rRNA introns, odd ribosomes, and small enigmatic genomes across a large radiation of phyla.</title>
        <authorList>
            <person name="Brown C.T."/>
            <person name="Hug L.A."/>
            <person name="Thomas B.C."/>
            <person name="Sharon I."/>
            <person name="Castelle C.J."/>
            <person name="Singh A."/>
            <person name="Wilkins M.J."/>
            <person name="Williams K.H."/>
            <person name="Banfield J.F."/>
        </authorList>
    </citation>
    <scope>NUCLEOTIDE SEQUENCE [LARGE SCALE GENOMIC DNA]</scope>
</reference>
<feature type="transmembrane region" description="Helical" evidence="1">
    <location>
        <begin position="230"/>
        <end position="250"/>
    </location>
</feature>
<sequence>MKKAIFLLVLLGNIWLWKIFFSSPLVAILLLTVTSVLFFYLHGYAILKIIFWVLFSALLAVQIGTTTRMSLTSLSNDEIRIRDMRLREYPLVSIHIGTKAIWIPIAHWFEGRAESIAFFRVMRNFSEAIDPNVYFFASHPRERIGTVEFEKFPYIFLPFFLYGIFCLAKRDRKIIFYSFIIPVIAISFMGPSNKLGTIALFPFIVVVAAMGLYSFFEFVTKKYKISKMKFVAAGMGVFLLVLAQTLAYAFY</sequence>
<keyword evidence="1" id="KW-0812">Transmembrane</keyword>
<evidence type="ECO:0000256" key="1">
    <source>
        <dbReference type="SAM" id="Phobius"/>
    </source>
</evidence>
<protein>
    <recommendedName>
        <fullName evidence="4">Glycosyltransferase RgtA/B/C/D-like domain-containing protein</fullName>
    </recommendedName>
</protein>
<evidence type="ECO:0000313" key="3">
    <source>
        <dbReference type="Proteomes" id="UP000034826"/>
    </source>
</evidence>
<feature type="transmembrane region" description="Helical" evidence="1">
    <location>
        <begin position="37"/>
        <end position="61"/>
    </location>
</feature>
<proteinExistence type="predicted"/>
<dbReference type="AlphaFoldDB" id="A0A0G1LDU5"/>
<dbReference type="Proteomes" id="UP000034826">
    <property type="component" value="Unassembled WGS sequence"/>
</dbReference>
<evidence type="ECO:0000313" key="2">
    <source>
        <dbReference type="EMBL" id="KKT66877.1"/>
    </source>
</evidence>
<gene>
    <name evidence="2" type="ORF">UW60_C0017G0009</name>
</gene>
<keyword evidence="1" id="KW-1133">Transmembrane helix</keyword>
<keyword evidence="1" id="KW-0472">Membrane</keyword>
<evidence type="ECO:0008006" key="4">
    <source>
        <dbReference type="Google" id="ProtNLM"/>
    </source>
</evidence>
<name>A0A0G1LDU5_9BACT</name>
<organism evidence="2 3">
    <name type="scientific">Candidatus Woesebacteria bacterium GW2011_GWA2_44_33</name>
    <dbReference type="NCBI Taxonomy" id="1618564"/>
    <lineage>
        <taxon>Bacteria</taxon>
        <taxon>Candidatus Woeseibacteriota</taxon>
    </lineage>
</organism>
<comment type="caution">
    <text evidence="2">The sequence shown here is derived from an EMBL/GenBank/DDBJ whole genome shotgun (WGS) entry which is preliminary data.</text>
</comment>
<accession>A0A0G1LDU5</accession>
<feature type="transmembrane region" description="Helical" evidence="1">
    <location>
        <begin position="175"/>
        <end position="192"/>
    </location>
</feature>
<dbReference type="EMBL" id="LCIY01000017">
    <property type="protein sequence ID" value="KKT66877.1"/>
    <property type="molecule type" value="Genomic_DNA"/>
</dbReference>
<feature type="transmembrane region" description="Helical" evidence="1">
    <location>
        <begin position="7"/>
        <end position="31"/>
    </location>
</feature>